<reference evidence="7" key="1">
    <citation type="submission" date="2020-01" db="EMBL/GenBank/DDBJ databases">
        <authorList>
            <person name="Meier V. D."/>
            <person name="Meier V D."/>
        </authorList>
    </citation>
    <scope>NUCLEOTIDE SEQUENCE</scope>
    <source>
        <strain evidence="7">HLG_WM_MAG_08</strain>
    </source>
</reference>
<keyword evidence="3 4" id="KW-0998">Cell outer membrane</keyword>
<sequence length="732" mass="81933" precursor="true">MLSSQHTGSGLLLLGLSISPSVVSAAQDWSCPTDSASGNKLQQQNIPRLPQGVQKEAVYIEADQALFKEKGLSILEGMVIIAKDSTRLSADQATYEKQTQRISAEGNVYFISDGLELQTQKLNFNLATSTGEIQQADYQFSGLDGRGSSEKISREANGVARLTDATYTTCPLDNNTWSIRAKSIELDQGKDEGVARNLSLRIKDTPILYLPYFSFPLSEKRKSGFLTPTFATDDSSGVHISVPYYWNMAPNYDLTVTTNFLSQRGVKLDSEFRYLSNKQSGSFEYDFLPGDDEYADKNRYFFNLKYARALSENSELTLDAKGVSDNQYFEDLGTSLESSSIVNLERTLGYKNRRGDWTFSALVQDFQVLDSTSEAYARLPQLSVDWQPQAAAGEAVWDFNGEYAFFSNSNSSDGHRLSAEASVKKRFGDEFAYVTPAVKLQHASYKLDQDSDDQINRTLPTVSVDSGLFFERELKDGKLIQTLEPRLYYTYTPFNDQNSIPVFDSSDRTLSYSQLFSDNRFTGKDRIEDANRLSTSLTTRLQNRETGREVFRASAGQIYHLDDRKVSLSEESDESIQAGTRSELVFEAAGELNASTRMTTTAFVNTNDGSVSASQLKINYKDQKDRVLNVGYNQRKDDYEAAHISFATPVTESWKLAGGYEHDLENDRMLESVLGIEYRGCCWKGRIAGRQYLLSDNTTYDDAIFVELELKGLGNFGSSASTFLSNQIYGYE</sequence>
<comment type="similarity">
    <text evidence="4">Belongs to the LptD family.</text>
</comment>
<comment type="subunit">
    <text evidence="4">Component of the lipopolysaccharide transport and assembly complex. Interacts with LptE and LptA.</text>
</comment>
<dbReference type="InterPro" id="IPR007543">
    <property type="entry name" value="LptD_C"/>
</dbReference>
<dbReference type="PANTHER" id="PTHR30189">
    <property type="entry name" value="LPS-ASSEMBLY PROTEIN"/>
    <property type="match status" value="1"/>
</dbReference>
<gene>
    <name evidence="4" type="primary">lptD</name>
    <name evidence="7" type="ORF">HELGO_WM40274</name>
</gene>
<evidence type="ECO:0000259" key="6">
    <source>
        <dbReference type="Pfam" id="PF04453"/>
    </source>
</evidence>
<comment type="subcellular location">
    <subcellularLocation>
        <location evidence="4">Cell outer membrane</location>
    </subcellularLocation>
</comment>
<feature type="domain" description="Organic solvent tolerance-like N-terminal" evidence="5">
    <location>
        <begin position="59"/>
        <end position="189"/>
    </location>
</feature>
<dbReference type="GO" id="GO:0043165">
    <property type="term" value="P:Gram-negative-bacterium-type cell outer membrane assembly"/>
    <property type="evidence" value="ECO:0007669"/>
    <property type="project" value="UniProtKB-UniRule"/>
</dbReference>
<name>A0A6S6T9C9_9GAMM</name>
<dbReference type="Pfam" id="PF03968">
    <property type="entry name" value="LptD_N"/>
    <property type="match status" value="1"/>
</dbReference>
<dbReference type="InterPro" id="IPR050218">
    <property type="entry name" value="LptD"/>
</dbReference>
<dbReference type="PANTHER" id="PTHR30189:SF1">
    <property type="entry name" value="LPS-ASSEMBLY PROTEIN LPTD"/>
    <property type="match status" value="1"/>
</dbReference>
<keyword evidence="2 4" id="KW-0472">Membrane</keyword>
<evidence type="ECO:0000256" key="2">
    <source>
        <dbReference type="ARBA" id="ARBA00023136"/>
    </source>
</evidence>
<dbReference type="Pfam" id="PF04453">
    <property type="entry name" value="LptD"/>
    <property type="match status" value="1"/>
</dbReference>
<feature type="chain" id="PRO_5028540568" description="LPS-assembly protein LptD" evidence="4">
    <location>
        <begin position="26"/>
        <end position="732"/>
    </location>
</feature>
<evidence type="ECO:0000256" key="4">
    <source>
        <dbReference type="HAMAP-Rule" id="MF_01411"/>
    </source>
</evidence>
<dbReference type="AlphaFoldDB" id="A0A6S6T9C9"/>
<dbReference type="GO" id="GO:1990351">
    <property type="term" value="C:transporter complex"/>
    <property type="evidence" value="ECO:0007669"/>
    <property type="project" value="TreeGrafter"/>
</dbReference>
<dbReference type="EMBL" id="CACVAV010000213">
    <property type="protein sequence ID" value="CAA6813168.1"/>
    <property type="molecule type" value="Genomic_DNA"/>
</dbReference>
<feature type="signal peptide" evidence="4">
    <location>
        <begin position="1"/>
        <end position="25"/>
    </location>
</feature>
<accession>A0A6S6T9C9</accession>
<evidence type="ECO:0000259" key="5">
    <source>
        <dbReference type="Pfam" id="PF03968"/>
    </source>
</evidence>
<keyword evidence="1 4" id="KW-0732">Signal</keyword>
<dbReference type="HAMAP" id="MF_01411">
    <property type="entry name" value="LPS_assembly_LptD"/>
    <property type="match status" value="1"/>
</dbReference>
<proteinExistence type="inferred from homology"/>
<evidence type="ECO:0000256" key="1">
    <source>
        <dbReference type="ARBA" id="ARBA00022729"/>
    </source>
</evidence>
<protein>
    <recommendedName>
        <fullName evidence="4">LPS-assembly protein LptD</fullName>
    </recommendedName>
</protein>
<dbReference type="InterPro" id="IPR020889">
    <property type="entry name" value="LipoPS_assembly_LptD"/>
</dbReference>
<dbReference type="InterPro" id="IPR005653">
    <property type="entry name" value="OstA-like_N"/>
</dbReference>
<evidence type="ECO:0000256" key="3">
    <source>
        <dbReference type="ARBA" id="ARBA00023237"/>
    </source>
</evidence>
<dbReference type="GO" id="GO:0009279">
    <property type="term" value="C:cell outer membrane"/>
    <property type="evidence" value="ECO:0007669"/>
    <property type="project" value="UniProtKB-SubCell"/>
</dbReference>
<comment type="function">
    <text evidence="4">Together with LptE, is involved in the assembly of lipopolysaccharide (LPS) at the surface of the outer membrane.</text>
</comment>
<comment type="caution">
    <text evidence="4">Lacks conserved residue(s) required for the propagation of feature annotation.</text>
</comment>
<dbReference type="GO" id="GO:0015920">
    <property type="term" value="P:lipopolysaccharide transport"/>
    <property type="evidence" value="ECO:0007669"/>
    <property type="project" value="InterPro"/>
</dbReference>
<dbReference type="Gene3D" id="2.60.450.10">
    <property type="entry name" value="Lipopolysaccharide (LPS) transport protein A like domain"/>
    <property type="match status" value="1"/>
</dbReference>
<organism evidence="7">
    <name type="scientific">uncultured Thiotrichaceae bacterium</name>
    <dbReference type="NCBI Taxonomy" id="298394"/>
    <lineage>
        <taxon>Bacteria</taxon>
        <taxon>Pseudomonadati</taxon>
        <taxon>Pseudomonadota</taxon>
        <taxon>Gammaproteobacteria</taxon>
        <taxon>Thiotrichales</taxon>
        <taxon>Thiotrichaceae</taxon>
        <taxon>environmental samples</taxon>
    </lineage>
</organism>
<feature type="domain" description="LptD C-terminal" evidence="6">
    <location>
        <begin position="297"/>
        <end position="643"/>
    </location>
</feature>
<evidence type="ECO:0000313" key="7">
    <source>
        <dbReference type="EMBL" id="CAA6813168.1"/>
    </source>
</evidence>